<sequence length="326" mass="36055">MQYRKLGTGLEVSAIGLGCMGLSYGYGPATEKATATRLLHAAIEKGVTFFDTAEMYGPYTNEELLGEALQPYRDKVVIATKFGIKLQEGKQVQDSSPQQIRKAIEGSLTRLKTDVIDLYYQHRVDTNTPIEEVATTMGALIKEGKIKHWGLSEAGVATIRRAHAVTPVTAVESEYSLWWRKPEQELLPALEELGIGFVPFSPLGKGFLTGNIHKDTQFDKDDFRNIVPRFTKENMDTNQGLVELLKSIAIQKNATPAQLALAWILAQQSWIVPIPGTTKLHRLEENIGAVNIELTADELKTIDDTVSKMEIAGARYPAELEARTGK</sequence>
<evidence type="ECO:0000256" key="1">
    <source>
        <dbReference type="ARBA" id="ARBA00023002"/>
    </source>
</evidence>
<dbReference type="OrthoDB" id="9773828at2"/>
<keyword evidence="1" id="KW-0560">Oxidoreductase</keyword>
<dbReference type="GO" id="GO:0016491">
    <property type="term" value="F:oxidoreductase activity"/>
    <property type="evidence" value="ECO:0007669"/>
    <property type="project" value="UniProtKB-KW"/>
</dbReference>
<proteinExistence type="predicted"/>
<dbReference type="CDD" id="cd19078">
    <property type="entry name" value="AKR_AKR13C1_2"/>
    <property type="match status" value="1"/>
</dbReference>
<keyword evidence="4" id="KW-1185">Reference proteome</keyword>
<dbReference type="SUPFAM" id="SSF51430">
    <property type="entry name" value="NAD(P)-linked oxidoreductase"/>
    <property type="match status" value="1"/>
</dbReference>
<dbReference type="AlphaFoldDB" id="W0F368"/>
<feature type="domain" description="NADP-dependent oxidoreductase" evidence="2">
    <location>
        <begin position="15"/>
        <end position="304"/>
    </location>
</feature>
<evidence type="ECO:0000313" key="4">
    <source>
        <dbReference type="Proteomes" id="UP000003586"/>
    </source>
</evidence>
<evidence type="ECO:0000259" key="2">
    <source>
        <dbReference type="Pfam" id="PF00248"/>
    </source>
</evidence>
<dbReference type="eggNOG" id="COG0667">
    <property type="taxonomic scope" value="Bacteria"/>
</dbReference>
<dbReference type="Pfam" id="PF00248">
    <property type="entry name" value="Aldo_ket_red"/>
    <property type="match status" value="1"/>
</dbReference>
<dbReference type="Gene3D" id="3.20.20.100">
    <property type="entry name" value="NADP-dependent oxidoreductase domain"/>
    <property type="match status" value="1"/>
</dbReference>
<name>W0F368_9BACT</name>
<dbReference type="STRING" id="929713.NIASO_15830"/>
<dbReference type="PANTHER" id="PTHR43625:SF77">
    <property type="entry name" value="ALDO-KETO REDUCTASE"/>
    <property type="match status" value="1"/>
</dbReference>
<dbReference type="InterPro" id="IPR036812">
    <property type="entry name" value="NAD(P)_OxRdtase_dom_sf"/>
</dbReference>
<gene>
    <name evidence="3" type="ORF">NIASO_15830</name>
</gene>
<accession>W0F368</accession>
<dbReference type="PANTHER" id="PTHR43625">
    <property type="entry name" value="AFLATOXIN B1 ALDEHYDE REDUCTASE"/>
    <property type="match status" value="1"/>
</dbReference>
<dbReference type="KEGG" id="nso:NIASO_15830"/>
<dbReference type="GO" id="GO:0005737">
    <property type="term" value="C:cytoplasm"/>
    <property type="evidence" value="ECO:0007669"/>
    <property type="project" value="TreeGrafter"/>
</dbReference>
<dbReference type="Proteomes" id="UP000003586">
    <property type="component" value="Chromosome"/>
</dbReference>
<dbReference type="HOGENOM" id="CLU_023205_2_1_10"/>
<dbReference type="InterPro" id="IPR023210">
    <property type="entry name" value="NADP_OxRdtase_dom"/>
</dbReference>
<dbReference type="InterPro" id="IPR050791">
    <property type="entry name" value="Aldo-Keto_reductase"/>
</dbReference>
<dbReference type="EMBL" id="CP007035">
    <property type="protein sequence ID" value="AHF16228.1"/>
    <property type="molecule type" value="Genomic_DNA"/>
</dbReference>
<dbReference type="RefSeq" id="WP_008587066.1">
    <property type="nucleotide sequence ID" value="NZ_CP007035.1"/>
</dbReference>
<evidence type="ECO:0000313" key="3">
    <source>
        <dbReference type="EMBL" id="AHF16228.1"/>
    </source>
</evidence>
<reference evidence="3 4" key="1">
    <citation type="submission" date="2013-12" db="EMBL/GenBank/DDBJ databases">
        <authorList>
            <consortium name="DOE Joint Genome Institute"/>
            <person name="Eisen J."/>
            <person name="Huntemann M."/>
            <person name="Han J."/>
            <person name="Chen A."/>
            <person name="Kyrpides N."/>
            <person name="Mavromatis K."/>
            <person name="Markowitz V."/>
            <person name="Palaniappan K."/>
            <person name="Ivanova N."/>
            <person name="Schaumberg A."/>
            <person name="Pati A."/>
            <person name="Liolios K."/>
            <person name="Nordberg H.P."/>
            <person name="Cantor M.N."/>
            <person name="Hua S.X."/>
            <person name="Woyke T."/>
        </authorList>
    </citation>
    <scope>NUCLEOTIDE SEQUENCE [LARGE SCALE GENOMIC DNA]</scope>
    <source>
        <strain evidence="4">DSM 19437</strain>
    </source>
</reference>
<organism evidence="3 4">
    <name type="scientific">Niabella soli DSM 19437</name>
    <dbReference type="NCBI Taxonomy" id="929713"/>
    <lineage>
        <taxon>Bacteria</taxon>
        <taxon>Pseudomonadati</taxon>
        <taxon>Bacteroidota</taxon>
        <taxon>Chitinophagia</taxon>
        <taxon>Chitinophagales</taxon>
        <taxon>Chitinophagaceae</taxon>
        <taxon>Niabella</taxon>
    </lineage>
</organism>
<protein>
    <submittedName>
        <fullName evidence="3">Aldehyde oxidase</fullName>
    </submittedName>
</protein>